<reference evidence="1 2" key="1">
    <citation type="submission" date="2015-05" db="EMBL/GenBank/DDBJ databases">
        <authorList>
            <person name="Wang D.B."/>
            <person name="Wang M."/>
        </authorList>
    </citation>
    <scope>NUCLEOTIDE SEQUENCE [LARGE SCALE GENOMIC DNA]</scope>
    <source>
        <strain evidence="1 2">IMCC 12053</strain>
    </source>
</reference>
<dbReference type="GO" id="GO:0004343">
    <property type="term" value="F:glucosamine 6-phosphate N-acetyltransferase activity"/>
    <property type="evidence" value="ECO:0007669"/>
    <property type="project" value="TreeGrafter"/>
</dbReference>
<sequence length="141" mass="15682">MTVHISKTTDIDACLSLRLDVFVREQMVPMDEELDDLDPVSTHFLAQTEDGQNIGTARVYEQGHIGKIGRVCVAKSHRGTGLGKRLIETCLNDLRTRPHITQAKLGAQNHAISFYENLGFRVIGGEYMDGGIPHHDMVRAL</sequence>
<evidence type="ECO:0000313" key="1">
    <source>
        <dbReference type="EMBL" id="ALI55612.1"/>
    </source>
</evidence>
<evidence type="ECO:0000313" key="2">
    <source>
        <dbReference type="Proteomes" id="UP000064920"/>
    </source>
</evidence>
<dbReference type="RefSeq" id="WP_062217799.1">
    <property type="nucleotide sequence ID" value="NZ_CP012023.1"/>
</dbReference>
<dbReference type="EMBL" id="CP012023">
    <property type="protein sequence ID" value="ALI55612.1"/>
    <property type="molecule type" value="Genomic_DNA"/>
</dbReference>
<dbReference type="Pfam" id="PF13673">
    <property type="entry name" value="Acetyltransf_10"/>
    <property type="match status" value="1"/>
</dbReference>
<dbReference type="InterPro" id="IPR039143">
    <property type="entry name" value="GNPNAT1-like"/>
</dbReference>
<dbReference type="InterPro" id="IPR016181">
    <property type="entry name" value="Acyl_CoA_acyltransferase"/>
</dbReference>
<dbReference type="AlphaFoldDB" id="A0A0N9ZIQ7"/>
<dbReference type="InterPro" id="IPR000182">
    <property type="entry name" value="GNAT_dom"/>
</dbReference>
<dbReference type="OrthoDB" id="9796171at2"/>
<keyword evidence="2" id="KW-1185">Reference proteome</keyword>
<dbReference type="PANTHER" id="PTHR13355:SF11">
    <property type="entry name" value="GLUCOSAMINE 6-PHOSPHATE N-ACETYLTRANSFERASE"/>
    <property type="match status" value="1"/>
</dbReference>
<dbReference type="PROSITE" id="PS51186">
    <property type="entry name" value="GNAT"/>
    <property type="match status" value="1"/>
</dbReference>
<dbReference type="Proteomes" id="UP000064920">
    <property type="component" value="Chromosome"/>
</dbReference>
<dbReference type="CDD" id="cd04301">
    <property type="entry name" value="NAT_SF"/>
    <property type="match status" value="1"/>
</dbReference>
<gene>
    <name evidence="1" type="ORF">IMCC12053_1665</name>
</gene>
<proteinExistence type="predicted"/>
<dbReference type="STRING" id="1397108.IMCC12053_1665"/>
<dbReference type="Gene3D" id="3.40.630.30">
    <property type="match status" value="1"/>
</dbReference>
<dbReference type="SUPFAM" id="SSF55729">
    <property type="entry name" value="Acyl-CoA N-acyltransferases (Nat)"/>
    <property type="match status" value="1"/>
</dbReference>
<dbReference type="PANTHER" id="PTHR13355">
    <property type="entry name" value="GLUCOSAMINE 6-PHOSPHATE N-ACETYLTRANSFERASE"/>
    <property type="match status" value="1"/>
</dbReference>
<protein>
    <submittedName>
        <fullName evidence="1">GNAT family acetyltransferase YjcF</fullName>
    </submittedName>
</protein>
<accession>A0A0N9ZIQ7</accession>
<keyword evidence="1" id="KW-0808">Transferase</keyword>
<dbReference type="KEGG" id="cmar:IMCC12053_1665"/>
<organism evidence="1 2">
    <name type="scientific">Celeribacter marinus</name>
    <dbReference type="NCBI Taxonomy" id="1397108"/>
    <lineage>
        <taxon>Bacteria</taxon>
        <taxon>Pseudomonadati</taxon>
        <taxon>Pseudomonadota</taxon>
        <taxon>Alphaproteobacteria</taxon>
        <taxon>Rhodobacterales</taxon>
        <taxon>Roseobacteraceae</taxon>
        <taxon>Celeribacter</taxon>
    </lineage>
</organism>
<dbReference type="PATRIC" id="fig|1397108.4.peg.1700"/>
<name>A0A0N9ZIQ7_9RHOB</name>